<dbReference type="HOGENOM" id="CLU_3044727_0_0_9"/>
<accession>G9ZM79</accession>
<dbReference type="EMBL" id="AGEY01000034">
    <property type="protein sequence ID" value="EHL99844.1"/>
    <property type="molecule type" value="Genomic_DNA"/>
</dbReference>
<protein>
    <submittedName>
        <fullName evidence="1">Uncharacterized protein</fullName>
    </submittedName>
</protein>
<keyword evidence="2" id="KW-1185">Reference proteome</keyword>
<gene>
    <name evidence="1" type="ORF">HMPREF9103_00827</name>
</gene>
<dbReference type="AlphaFoldDB" id="G9ZM79"/>
<dbReference type="Proteomes" id="UP000004625">
    <property type="component" value="Unassembled WGS sequence"/>
</dbReference>
<organism evidence="1 2">
    <name type="scientific">Lentilactobacillus parafarraginis F0439</name>
    <dbReference type="NCBI Taxonomy" id="797515"/>
    <lineage>
        <taxon>Bacteria</taxon>
        <taxon>Bacillati</taxon>
        <taxon>Bacillota</taxon>
        <taxon>Bacilli</taxon>
        <taxon>Lactobacillales</taxon>
        <taxon>Lactobacillaceae</taxon>
        <taxon>Lentilactobacillus</taxon>
    </lineage>
</organism>
<reference evidence="1 2" key="1">
    <citation type="submission" date="2011-09" db="EMBL/GenBank/DDBJ databases">
        <authorList>
            <person name="Weinstock G."/>
            <person name="Sodergren E."/>
            <person name="Clifton S."/>
            <person name="Fulton L."/>
            <person name="Fulton B."/>
            <person name="Courtney L."/>
            <person name="Fronick C."/>
            <person name="Harrison M."/>
            <person name="Strong C."/>
            <person name="Farmer C."/>
            <person name="Delahaunty K."/>
            <person name="Markovic C."/>
            <person name="Hall O."/>
            <person name="Minx P."/>
            <person name="Tomlinson C."/>
            <person name="Mitreva M."/>
            <person name="Hou S."/>
            <person name="Chen J."/>
            <person name="Wollam A."/>
            <person name="Pepin K.H."/>
            <person name="Johnson M."/>
            <person name="Bhonagiri V."/>
            <person name="Zhang X."/>
            <person name="Suruliraj S."/>
            <person name="Warren W."/>
            <person name="Chinwalla A."/>
            <person name="Mardis E.R."/>
            <person name="Wilson R.K."/>
        </authorList>
    </citation>
    <scope>NUCLEOTIDE SEQUENCE [LARGE SCALE GENOMIC DNA]</scope>
    <source>
        <strain evidence="1 2">F0439</strain>
    </source>
</reference>
<sequence length="54" mass="6138">MIKALKHPNDRIVAGYLPTRQREPRRDQLVNQFLGQPVSLLSSQLKGLFYSSGL</sequence>
<comment type="caution">
    <text evidence="1">The sequence shown here is derived from an EMBL/GenBank/DDBJ whole genome shotgun (WGS) entry which is preliminary data.</text>
</comment>
<name>G9ZM79_9LACO</name>
<evidence type="ECO:0000313" key="1">
    <source>
        <dbReference type="EMBL" id="EHL99844.1"/>
    </source>
</evidence>
<evidence type="ECO:0000313" key="2">
    <source>
        <dbReference type="Proteomes" id="UP000004625"/>
    </source>
</evidence>
<proteinExistence type="predicted"/>